<proteinExistence type="predicted"/>
<dbReference type="EMBL" id="LT605205">
    <property type="protein sequence ID" value="SCD20027.1"/>
    <property type="molecule type" value="Genomic_DNA"/>
</dbReference>
<evidence type="ECO:0000313" key="2">
    <source>
        <dbReference type="Proteomes" id="UP000187464"/>
    </source>
</evidence>
<name>A0A1R3T634_9BACT</name>
<protein>
    <submittedName>
        <fullName evidence="1">Uncharacterized protein</fullName>
    </submittedName>
</protein>
<dbReference type="RefSeq" id="WP_076929699.1">
    <property type="nucleotide sequence ID" value="NZ_LT605205.1"/>
</dbReference>
<dbReference type="AlphaFoldDB" id="A0A1R3T634"/>
<evidence type="ECO:0000313" key="1">
    <source>
        <dbReference type="EMBL" id="SCD20027.1"/>
    </source>
</evidence>
<dbReference type="KEGG" id="psac:PSM36_1203"/>
<reference evidence="2" key="1">
    <citation type="submission" date="2016-08" db="EMBL/GenBank/DDBJ databases">
        <authorList>
            <person name="Wibberg D."/>
        </authorList>
    </citation>
    <scope>NUCLEOTIDE SEQUENCE [LARGE SCALE GENOMIC DNA]</scope>
</reference>
<gene>
    <name evidence="1" type="ORF">PSM36_1203</name>
</gene>
<organism evidence="1 2">
    <name type="scientific">Proteiniphilum saccharofermentans</name>
    <dbReference type="NCBI Taxonomy" id="1642647"/>
    <lineage>
        <taxon>Bacteria</taxon>
        <taxon>Pseudomonadati</taxon>
        <taxon>Bacteroidota</taxon>
        <taxon>Bacteroidia</taxon>
        <taxon>Bacteroidales</taxon>
        <taxon>Dysgonomonadaceae</taxon>
        <taxon>Proteiniphilum</taxon>
    </lineage>
</organism>
<keyword evidence="2" id="KW-1185">Reference proteome</keyword>
<accession>A0A1R3T634</accession>
<sequence length="68" mass="7912">MNLNLTNIPEKESLKEKYFLLKGEYVKLLTDKDSLLQWGKPQLEALYVVKIGHKQLQLLEIQLETRAG</sequence>
<dbReference type="STRING" id="1642647.PSM36_1203"/>
<dbReference type="Proteomes" id="UP000187464">
    <property type="component" value="Chromosome I"/>
</dbReference>